<gene>
    <name evidence="4" type="primary">CSON006724</name>
    <name evidence="5" type="synonym">CSON007294</name>
</gene>
<protein>
    <recommendedName>
        <fullName evidence="2">Galectin</fullName>
    </recommendedName>
</protein>
<name>A0A336MZ45_CULSO</name>
<reference evidence="4" key="1">
    <citation type="submission" date="2018-07" db="EMBL/GenBank/DDBJ databases">
        <authorList>
            <person name="Quirk P.G."/>
            <person name="Krulwich T.A."/>
        </authorList>
    </citation>
    <scope>NUCLEOTIDE SEQUENCE</scope>
</reference>
<dbReference type="EMBL" id="UFQT01002781">
    <property type="protein sequence ID" value="SSX34053.1"/>
    <property type="molecule type" value="Genomic_DNA"/>
</dbReference>
<dbReference type="GO" id="GO:0030246">
    <property type="term" value="F:carbohydrate binding"/>
    <property type="evidence" value="ECO:0007669"/>
    <property type="project" value="UniProtKB-UniRule"/>
</dbReference>
<dbReference type="InterPro" id="IPR013320">
    <property type="entry name" value="ConA-like_dom_sf"/>
</dbReference>
<dbReference type="AlphaFoldDB" id="A0A336MZ45"/>
<keyword evidence="1 2" id="KW-0430">Lectin</keyword>
<dbReference type="SUPFAM" id="SSF49899">
    <property type="entry name" value="Concanavalin A-like lectins/glucanases"/>
    <property type="match status" value="1"/>
</dbReference>
<dbReference type="VEuPathDB" id="VectorBase:CSON007294"/>
<dbReference type="PROSITE" id="PS51304">
    <property type="entry name" value="GALECTIN"/>
    <property type="match status" value="1"/>
</dbReference>
<evidence type="ECO:0000259" key="3">
    <source>
        <dbReference type="PROSITE" id="PS51304"/>
    </source>
</evidence>
<accession>A0A336MZ45</accession>
<dbReference type="Gene3D" id="2.60.120.200">
    <property type="match status" value="1"/>
</dbReference>
<evidence type="ECO:0000256" key="1">
    <source>
        <dbReference type="ARBA" id="ARBA00022734"/>
    </source>
</evidence>
<dbReference type="InterPro" id="IPR001079">
    <property type="entry name" value="Galectin_CRD"/>
</dbReference>
<evidence type="ECO:0000256" key="2">
    <source>
        <dbReference type="RuleBase" id="RU102079"/>
    </source>
</evidence>
<evidence type="ECO:0000313" key="5">
    <source>
        <dbReference type="EMBL" id="SSX34053.1"/>
    </source>
</evidence>
<proteinExistence type="predicted"/>
<feature type="domain" description="Galectin" evidence="3">
    <location>
        <begin position="3"/>
        <end position="146"/>
    </location>
</feature>
<organism evidence="4">
    <name type="scientific">Culicoides sonorensis</name>
    <name type="common">Biting midge</name>
    <dbReference type="NCBI Taxonomy" id="179676"/>
    <lineage>
        <taxon>Eukaryota</taxon>
        <taxon>Metazoa</taxon>
        <taxon>Ecdysozoa</taxon>
        <taxon>Arthropoda</taxon>
        <taxon>Hexapoda</taxon>
        <taxon>Insecta</taxon>
        <taxon>Pterygota</taxon>
        <taxon>Neoptera</taxon>
        <taxon>Endopterygota</taxon>
        <taxon>Diptera</taxon>
        <taxon>Nematocera</taxon>
        <taxon>Chironomoidea</taxon>
        <taxon>Ceratopogonidae</taxon>
        <taxon>Ceratopogoninae</taxon>
        <taxon>Culicoides</taxon>
        <taxon>Monoculicoides</taxon>
    </lineage>
</organism>
<evidence type="ECO:0000313" key="4">
    <source>
        <dbReference type="EMBL" id="SSX33647.1"/>
    </source>
</evidence>
<sequence length="152" mass="17799">MAFSIQLPRQPTEGDEIEICGVVHEPLQVFSLNLTQSPRHKAIAYHLKVDYENRQIIQDWRDSHGWQNSISTELSSTNMGQHDQQLGFRFRFKFRRNSVDVFEEGDNYLASHEIKMGLKNINYLEVWEDTRQSNNHMVNIVKLNFTFANNGT</sequence>
<dbReference type="Pfam" id="PF00337">
    <property type="entry name" value="Gal-bind_lectin"/>
    <property type="match status" value="1"/>
</dbReference>
<dbReference type="VEuPathDB" id="VectorBase:CSON006724"/>
<dbReference type="SMART" id="SM00908">
    <property type="entry name" value="Gal-bind_lectin"/>
    <property type="match status" value="1"/>
</dbReference>
<dbReference type="EMBL" id="UFQT01002537">
    <property type="protein sequence ID" value="SSX33647.1"/>
    <property type="molecule type" value="Genomic_DNA"/>
</dbReference>